<evidence type="ECO:0000313" key="3">
    <source>
        <dbReference type="Proteomes" id="UP001276659"/>
    </source>
</evidence>
<feature type="region of interest" description="Disordered" evidence="1">
    <location>
        <begin position="356"/>
        <end position="384"/>
    </location>
</feature>
<sequence length="384" mass="41116">MALVDYSSEDSESEEIPEQQEPAKSKPNPTKPAFQKVVDRSNPHKIRVSLPQPSKTQGSDETERPAKRAKVGSGGFSGFNSLLPAPKRAAATSGGTAASGMKRGGLGSGVSLKTGAVPGFSREPAPTMETGLEDGEEGVQGEADQDTNKMLVTADEGISLPKPVEEPKPKGKTTMFKPLSVARKPQKKKAPPKDGLGGIKAQSSDPVQQPKPVPKDSLFFTGETYDTSRPEAVSNGTYQPMVYSTKEPTIEPPPEETPYPETYSTSNLPDTTSQLPESLTTIATDLNLSASQKRQLFGRQKPNSNSNPTPINIVNFNTDAEYAANEILRQAGETVQHQPVRAIASGKHSLKQLVNAASNQKDALEESFASGRRNKKEAGSKYGW</sequence>
<protein>
    <recommendedName>
        <fullName evidence="4">Mitotic checkpoint regulator, MAD2B-interacting-domain-containing protein</fullName>
    </recommendedName>
</protein>
<evidence type="ECO:0008006" key="4">
    <source>
        <dbReference type="Google" id="ProtNLM"/>
    </source>
</evidence>
<gene>
    <name evidence="2" type="ORF">OEA41_008348</name>
</gene>
<evidence type="ECO:0000313" key="2">
    <source>
        <dbReference type="EMBL" id="KAK3177022.1"/>
    </source>
</evidence>
<keyword evidence="3" id="KW-1185">Reference proteome</keyword>
<proteinExistence type="predicted"/>
<feature type="compositionally biased region" description="Low complexity" evidence="1">
    <location>
        <begin position="89"/>
        <end position="100"/>
    </location>
</feature>
<feature type="region of interest" description="Disordered" evidence="1">
    <location>
        <begin position="1"/>
        <end position="274"/>
    </location>
</feature>
<dbReference type="InterPro" id="IPR018800">
    <property type="entry name" value="PRCC"/>
</dbReference>
<organism evidence="2 3">
    <name type="scientific">Lepraria neglecta</name>
    <dbReference type="NCBI Taxonomy" id="209136"/>
    <lineage>
        <taxon>Eukaryota</taxon>
        <taxon>Fungi</taxon>
        <taxon>Dikarya</taxon>
        <taxon>Ascomycota</taxon>
        <taxon>Pezizomycotina</taxon>
        <taxon>Lecanoromycetes</taxon>
        <taxon>OSLEUM clade</taxon>
        <taxon>Lecanoromycetidae</taxon>
        <taxon>Lecanorales</taxon>
        <taxon>Lecanorineae</taxon>
        <taxon>Stereocaulaceae</taxon>
        <taxon>Lepraria</taxon>
    </lineage>
</organism>
<name>A0AAD9ZEJ3_9LECA</name>
<comment type="caution">
    <text evidence="2">The sequence shown here is derived from an EMBL/GenBank/DDBJ whole genome shotgun (WGS) entry which is preliminary data.</text>
</comment>
<feature type="compositionally biased region" description="Acidic residues" evidence="1">
    <location>
        <begin position="131"/>
        <end position="145"/>
    </location>
</feature>
<evidence type="ECO:0000256" key="1">
    <source>
        <dbReference type="SAM" id="MobiDB-lite"/>
    </source>
</evidence>
<dbReference type="EMBL" id="JASNWA010000004">
    <property type="protein sequence ID" value="KAK3177022.1"/>
    <property type="molecule type" value="Genomic_DNA"/>
</dbReference>
<dbReference type="PANTHER" id="PTHR13621:SF2">
    <property type="entry name" value="PROLINE-RICH PROTEIN PRCC"/>
    <property type="match status" value="1"/>
</dbReference>
<reference evidence="2" key="1">
    <citation type="submission" date="2022-11" db="EMBL/GenBank/DDBJ databases">
        <title>Chromosomal genome sequence assembly and mating type (MAT) locus characterization of the leprose asexual lichenized fungus Lepraria neglecta (Nyl.) Erichsen.</title>
        <authorList>
            <person name="Allen J.L."/>
            <person name="Pfeffer B."/>
        </authorList>
    </citation>
    <scope>NUCLEOTIDE SEQUENCE</scope>
    <source>
        <strain evidence="2">Allen 5258</strain>
    </source>
</reference>
<dbReference type="GO" id="GO:0005634">
    <property type="term" value="C:nucleus"/>
    <property type="evidence" value="ECO:0007669"/>
    <property type="project" value="TreeGrafter"/>
</dbReference>
<dbReference type="Pfam" id="PF10253">
    <property type="entry name" value="PRCC"/>
    <property type="match status" value="1"/>
</dbReference>
<accession>A0AAD9ZEJ3</accession>
<dbReference type="AlphaFoldDB" id="A0AAD9ZEJ3"/>
<dbReference type="Proteomes" id="UP001276659">
    <property type="component" value="Unassembled WGS sequence"/>
</dbReference>
<feature type="compositionally biased region" description="Acidic residues" evidence="1">
    <location>
        <begin position="7"/>
        <end position="18"/>
    </location>
</feature>
<dbReference type="PANTHER" id="PTHR13621">
    <property type="entry name" value="PROLINE-RICH PROTEIN PRCC"/>
    <property type="match status" value="1"/>
</dbReference>